<dbReference type="CDD" id="cd01335">
    <property type="entry name" value="Radical_SAM"/>
    <property type="match status" value="1"/>
</dbReference>
<dbReference type="InterPro" id="IPR006638">
    <property type="entry name" value="Elp3/MiaA/NifB-like_rSAM"/>
</dbReference>
<accession>A0A3G1KRG7</accession>
<evidence type="ECO:0000313" key="9">
    <source>
        <dbReference type="EMBL" id="ATW25036.1"/>
    </source>
</evidence>
<dbReference type="GO" id="GO:0051539">
    <property type="term" value="F:4 iron, 4 sulfur cluster binding"/>
    <property type="evidence" value="ECO:0007669"/>
    <property type="project" value="UniProtKB-KW"/>
</dbReference>
<keyword evidence="2" id="KW-0489">Methyltransferase</keyword>
<evidence type="ECO:0000256" key="7">
    <source>
        <dbReference type="ARBA" id="ARBA00023014"/>
    </source>
</evidence>
<dbReference type="InterPro" id="IPR034466">
    <property type="entry name" value="Methyltransferase_Class_B"/>
</dbReference>
<dbReference type="PANTHER" id="PTHR43409:SF7">
    <property type="entry name" value="BLL1977 PROTEIN"/>
    <property type="match status" value="1"/>
</dbReference>
<dbReference type="Pfam" id="PF04055">
    <property type="entry name" value="Radical_SAM"/>
    <property type="match status" value="1"/>
</dbReference>
<keyword evidence="4" id="KW-0949">S-adenosyl-L-methionine</keyword>
<dbReference type="PROSITE" id="PS51918">
    <property type="entry name" value="RADICAL_SAM"/>
    <property type="match status" value="1"/>
</dbReference>
<dbReference type="Gene3D" id="3.40.50.280">
    <property type="entry name" value="Cobalamin-binding domain"/>
    <property type="match status" value="1"/>
</dbReference>
<proteinExistence type="predicted"/>
<dbReference type="SUPFAM" id="SSF102114">
    <property type="entry name" value="Radical SAM enzymes"/>
    <property type="match status" value="1"/>
</dbReference>
<dbReference type="GO" id="GO:0031419">
    <property type="term" value="F:cobalamin binding"/>
    <property type="evidence" value="ECO:0007669"/>
    <property type="project" value="InterPro"/>
</dbReference>
<evidence type="ECO:0000313" key="10">
    <source>
        <dbReference type="Proteomes" id="UP000323521"/>
    </source>
</evidence>
<name>A0A3G1KRG7_FORW1</name>
<comment type="cofactor">
    <cofactor evidence="1">
        <name>[4Fe-4S] cluster</name>
        <dbReference type="ChEBI" id="CHEBI:49883"/>
    </cofactor>
</comment>
<dbReference type="GO" id="GO:0003824">
    <property type="term" value="F:catalytic activity"/>
    <property type="evidence" value="ECO:0007669"/>
    <property type="project" value="InterPro"/>
</dbReference>
<evidence type="ECO:0000256" key="5">
    <source>
        <dbReference type="ARBA" id="ARBA00022723"/>
    </source>
</evidence>
<dbReference type="KEGG" id="fwa:DCMF_09835"/>
<dbReference type="AlphaFoldDB" id="A0A3G1KRG7"/>
<dbReference type="InterPro" id="IPR058240">
    <property type="entry name" value="rSAM_sf"/>
</dbReference>
<gene>
    <name evidence="9" type="ORF">DCMF_09835</name>
</gene>
<sequence length="454" mass="52124">MRILLVRPGRRKQAITLGEFMFSEPIGLECVFTLLKDDHEVRILDLMAGAEDFLTECGRWKPDAVGFTSLCIDVPGVLELAARAKGFQERVITLVGGTQALVAPESFFCPDMDHVVEYTTAENLGHLFACLERGEKVPLLDGIRSRTHHFQGTGVPGINAYIRPDRTATEKYRSHYSYFGFKPAALMQTSRGCSSMCHFCMRWVIEGNREKDEPLEAIMAQIEEIKESSIMIFDNDFLYNRDRLEKFCDLLEARGIKKNFICYGSVRSILANGPTMKRLRDNGLRAVLVGYESFSNEELAGYHKKATRETNLTAAGILKEYGIDCWASFILHPDWGGDDFKELRKYLKSLRPEISSLTPMTPFPGSSLYHKYRDRVIYPKEEYHRWSYSIVSILPKKISLRRYYFEVLITNLYVNLMLNHASYLVRKFGWRTLFRVAKGSGKFLVIYLRLMLKG</sequence>
<evidence type="ECO:0000256" key="4">
    <source>
        <dbReference type="ARBA" id="ARBA00022691"/>
    </source>
</evidence>
<dbReference type="OrthoDB" id="1757175at2"/>
<evidence type="ECO:0000256" key="1">
    <source>
        <dbReference type="ARBA" id="ARBA00001966"/>
    </source>
</evidence>
<dbReference type="InterPro" id="IPR006158">
    <property type="entry name" value="Cobalamin-bd"/>
</dbReference>
<evidence type="ECO:0000256" key="3">
    <source>
        <dbReference type="ARBA" id="ARBA00022679"/>
    </source>
</evidence>
<dbReference type="SFLD" id="SFLDG01082">
    <property type="entry name" value="B12-binding_domain_containing"/>
    <property type="match status" value="1"/>
</dbReference>
<dbReference type="Gene3D" id="3.80.30.20">
    <property type="entry name" value="tm_1862 like domain"/>
    <property type="match status" value="1"/>
</dbReference>
<dbReference type="InterPro" id="IPR051198">
    <property type="entry name" value="BchE-like"/>
</dbReference>
<dbReference type="Proteomes" id="UP000323521">
    <property type="component" value="Chromosome"/>
</dbReference>
<keyword evidence="6" id="KW-0408">Iron</keyword>
<evidence type="ECO:0000256" key="6">
    <source>
        <dbReference type="ARBA" id="ARBA00023004"/>
    </source>
</evidence>
<evidence type="ECO:0000256" key="2">
    <source>
        <dbReference type="ARBA" id="ARBA00022603"/>
    </source>
</evidence>
<dbReference type="SFLD" id="SFLDS00029">
    <property type="entry name" value="Radical_SAM"/>
    <property type="match status" value="1"/>
</dbReference>
<dbReference type="RefSeq" id="WP_148134280.1">
    <property type="nucleotide sequence ID" value="NZ_CP017634.1"/>
</dbReference>
<dbReference type="Pfam" id="PF02310">
    <property type="entry name" value="B12-binding"/>
    <property type="match status" value="1"/>
</dbReference>
<keyword evidence="7" id="KW-0411">Iron-sulfur</keyword>
<evidence type="ECO:0000259" key="8">
    <source>
        <dbReference type="PROSITE" id="PS51918"/>
    </source>
</evidence>
<keyword evidence="3" id="KW-0808">Transferase</keyword>
<feature type="domain" description="Radical SAM core" evidence="8">
    <location>
        <begin position="179"/>
        <end position="401"/>
    </location>
</feature>
<dbReference type="InterPro" id="IPR023404">
    <property type="entry name" value="rSAM_horseshoe"/>
</dbReference>
<organism evidence="9 10">
    <name type="scientific">Formimonas warabiya</name>
    <dbReference type="NCBI Taxonomy" id="1761012"/>
    <lineage>
        <taxon>Bacteria</taxon>
        <taxon>Bacillati</taxon>
        <taxon>Bacillota</taxon>
        <taxon>Clostridia</taxon>
        <taxon>Eubacteriales</taxon>
        <taxon>Peptococcaceae</taxon>
        <taxon>Candidatus Formimonas</taxon>
    </lineage>
</organism>
<keyword evidence="5" id="KW-0479">Metal-binding</keyword>
<dbReference type="GO" id="GO:0005829">
    <property type="term" value="C:cytosol"/>
    <property type="evidence" value="ECO:0007669"/>
    <property type="project" value="TreeGrafter"/>
</dbReference>
<keyword evidence="10" id="KW-1185">Reference proteome</keyword>
<dbReference type="EMBL" id="CP017634">
    <property type="protein sequence ID" value="ATW25036.1"/>
    <property type="molecule type" value="Genomic_DNA"/>
</dbReference>
<reference evidence="9 10" key="1">
    <citation type="submission" date="2016-10" db="EMBL/GenBank/DDBJ databases">
        <title>Complete Genome Sequence of Peptococcaceae strain DCMF.</title>
        <authorList>
            <person name="Edwards R.J."/>
            <person name="Holland S.I."/>
            <person name="Deshpande N.P."/>
            <person name="Wong Y.K."/>
            <person name="Ertan H."/>
            <person name="Manefield M."/>
            <person name="Russell T.L."/>
            <person name="Lee M.J."/>
        </authorList>
    </citation>
    <scope>NUCLEOTIDE SEQUENCE [LARGE SCALE GENOMIC DNA]</scope>
    <source>
        <strain evidence="9 10">DCMF</strain>
    </source>
</reference>
<dbReference type="SMART" id="SM00729">
    <property type="entry name" value="Elp3"/>
    <property type="match status" value="1"/>
</dbReference>
<dbReference type="GO" id="GO:0046872">
    <property type="term" value="F:metal ion binding"/>
    <property type="evidence" value="ECO:0007669"/>
    <property type="project" value="UniProtKB-KW"/>
</dbReference>
<protein>
    <submittedName>
        <fullName evidence="9">B12-binding domain-containing radical SAM protein</fullName>
    </submittedName>
</protein>
<dbReference type="PANTHER" id="PTHR43409">
    <property type="entry name" value="ANAEROBIC MAGNESIUM-PROTOPORPHYRIN IX MONOMETHYL ESTER CYCLASE-RELATED"/>
    <property type="match status" value="1"/>
</dbReference>
<dbReference type="InterPro" id="IPR007197">
    <property type="entry name" value="rSAM"/>
</dbReference>
<dbReference type="SFLD" id="SFLDG01123">
    <property type="entry name" value="methyltransferase_(Class_B)"/>
    <property type="match status" value="1"/>
</dbReference>